<dbReference type="Proteomes" id="UP001157502">
    <property type="component" value="Chromosome 21"/>
</dbReference>
<sequence length="85" mass="9105">MSNLLGSSVSLSRSPLMNVDHGNDGRGRRHRSRTVRQQARSYLDSCSRPGETRASGPLNGTLTKTSGKGESAASRHTCYDSAKAL</sequence>
<accession>A0ACC2FVG6</accession>
<comment type="caution">
    <text evidence="1">The sequence shown here is derived from an EMBL/GenBank/DDBJ whole genome shotgun (WGS) entry which is preliminary data.</text>
</comment>
<name>A0ACC2FVG6_DALPE</name>
<organism evidence="1 2">
    <name type="scientific">Dallia pectoralis</name>
    <name type="common">Alaska blackfish</name>
    <dbReference type="NCBI Taxonomy" id="75939"/>
    <lineage>
        <taxon>Eukaryota</taxon>
        <taxon>Metazoa</taxon>
        <taxon>Chordata</taxon>
        <taxon>Craniata</taxon>
        <taxon>Vertebrata</taxon>
        <taxon>Euteleostomi</taxon>
        <taxon>Actinopterygii</taxon>
        <taxon>Neopterygii</taxon>
        <taxon>Teleostei</taxon>
        <taxon>Protacanthopterygii</taxon>
        <taxon>Esociformes</taxon>
        <taxon>Umbridae</taxon>
        <taxon>Dallia</taxon>
    </lineage>
</organism>
<proteinExistence type="predicted"/>
<dbReference type="EMBL" id="CM055748">
    <property type="protein sequence ID" value="KAJ7995296.1"/>
    <property type="molecule type" value="Genomic_DNA"/>
</dbReference>
<evidence type="ECO:0000313" key="1">
    <source>
        <dbReference type="EMBL" id="KAJ7995296.1"/>
    </source>
</evidence>
<reference evidence="1" key="1">
    <citation type="submission" date="2021-05" db="EMBL/GenBank/DDBJ databases">
        <authorList>
            <person name="Pan Q."/>
            <person name="Jouanno E."/>
            <person name="Zahm M."/>
            <person name="Klopp C."/>
            <person name="Cabau C."/>
            <person name="Louis A."/>
            <person name="Berthelot C."/>
            <person name="Parey E."/>
            <person name="Roest Crollius H."/>
            <person name="Montfort J."/>
            <person name="Robinson-Rechavi M."/>
            <person name="Bouchez O."/>
            <person name="Lampietro C."/>
            <person name="Lopez Roques C."/>
            <person name="Donnadieu C."/>
            <person name="Postlethwait J."/>
            <person name="Bobe J."/>
            <person name="Dillon D."/>
            <person name="Chandos A."/>
            <person name="von Hippel F."/>
            <person name="Guiguen Y."/>
        </authorList>
    </citation>
    <scope>NUCLEOTIDE SEQUENCE</scope>
    <source>
        <strain evidence="1">YG-Jan2019</strain>
    </source>
</reference>
<evidence type="ECO:0000313" key="2">
    <source>
        <dbReference type="Proteomes" id="UP001157502"/>
    </source>
</evidence>
<protein>
    <submittedName>
        <fullName evidence="1">Uncharacterized protein</fullName>
    </submittedName>
</protein>
<gene>
    <name evidence="1" type="ORF">DPEC_G00243070</name>
</gene>
<keyword evidence="2" id="KW-1185">Reference proteome</keyword>